<reference evidence="1 2" key="1">
    <citation type="journal article" date="2016" name="Mol. Biol. Evol.">
        <title>Comparative Genomics of Early-Diverging Mushroom-Forming Fungi Provides Insights into the Origins of Lignocellulose Decay Capabilities.</title>
        <authorList>
            <person name="Nagy L.G."/>
            <person name="Riley R."/>
            <person name="Tritt A."/>
            <person name="Adam C."/>
            <person name="Daum C."/>
            <person name="Floudas D."/>
            <person name="Sun H."/>
            <person name="Yadav J.S."/>
            <person name="Pangilinan J."/>
            <person name="Larsson K.H."/>
            <person name="Matsuura K."/>
            <person name="Barry K."/>
            <person name="Labutti K."/>
            <person name="Kuo R."/>
            <person name="Ohm R.A."/>
            <person name="Bhattacharya S.S."/>
            <person name="Shirouzu T."/>
            <person name="Yoshinaga Y."/>
            <person name="Martin F.M."/>
            <person name="Grigoriev I.V."/>
            <person name="Hibbett D.S."/>
        </authorList>
    </citation>
    <scope>NUCLEOTIDE SEQUENCE [LARGE SCALE GENOMIC DNA]</scope>
    <source>
        <strain evidence="1 2">CBS 109695</strain>
    </source>
</reference>
<name>A0A166FP97_9AGAM</name>
<dbReference type="Proteomes" id="UP000076532">
    <property type="component" value="Unassembled WGS sequence"/>
</dbReference>
<proteinExistence type="predicted"/>
<protein>
    <submittedName>
        <fullName evidence="1">Uncharacterized protein</fullName>
    </submittedName>
</protein>
<accession>A0A166FP97</accession>
<organism evidence="1 2">
    <name type="scientific">Athelia psychrophila</name>
    <dbReference type="NCBI Taxonomy" id="1759441"/>
    <lineage>
        <taxon>Eukaryota</taxon>
        <taxon>Fungi</taxon>
        <taxon>Dikarya</taxon>
        <taxon>Basidiomycota</taxon>
        <taxon>Agaricomycotina</taxon>
        <taxon>Agaricomycetes</taxon>
        <taxon>Agaricomycetidae</taxon>
        <taxon>Atheliales</taxon>
        <taxon>Atheliaceae</taxon>
        <taxon>Athelia</taxon>
    </lineage>
</organism>
<evidence type="ECO:0000313" key="2">
    <source>
        <dbReference type="Proteomes" id="UP000076532"/>
    </source>
</evidence>
<keyword evidence="2" id="KW-1185">Reference proteome</keyword>
<dbReference type="EMBL" id="KV417587">
    <property type="protein sequence ID" value="KZP17019.1"/>
    <property type="molecule type" value="Genomic_DNA"/>
</dbReference>
<dbReference type="AlphaFoldDB" id="A0A166FP97"/>
<evidence type="ECO:0000313" key="1">
    <source>
        <dbReference type="EMBL" id="KZP17019.1"/>
    </source>
</evidence>
<sequence length="140" mass="15398">MSRFVPAVDASLKAVATLTTRIHLTLSCFFWTSMNTAEVKQRKQQGAGLNVNVRKESFGRGRVGCKLPRKKTRLFRKTTRVFSSSATIVSGSAGCPEWDLSSLDSLRALEGQTTTTQVILEAALLSTDKDAALLRTTRLY</sequence>
<gene>
    <name evidence="1" type="ORF">FIBSPDRAFT_894597</name>
</gene>